<gene>
    <name evidence="4" type="primary">rps8</name>
</gene>
<dbReference type="GO" id="GO:0006412">
    <property type="term" value="P:translation"/>
    <property type="evidence" value="ECO:0007669"/>
    <property type="project" value="InterPro"/>
</dbReference>
<keyword evidence="3" id="KW-0687">Ribonucleoprotein</keyword>
<dbReference type="GO" id="GO:1990904">
    <property type="term" value="C:ribonucleoprotein complex"/>
    <property type="evidence" value="ECO:0007669"/>
    <property type="project" value="UniProtKB-KW"/>
</dbReference>
<evidence type="ECO:0000256" key="3">
    <source>
        <dbReference type="ARBA" id="ARBA00023274"/>
    </source>
</evidence>
<keyword evidence="4" id="KW-0496">Mitochondrion</keyword>
<accession>A0A4P9JLB8</accession>
<evidence type="ECO:0000256" key="1">
    <source>
        <dbReference type="ARBA" id="ARBA00006471"/>
    </source>
</evidence>
<dbReference type="GO" id="GO:0005840">
    <property type="term" value="C:ribosome"/>
    <property type="evidence" value="ECO:0007669"/>
    <property type="project" value="UniProtKB-KW"/>
</dbReference>
<comment type="similarity">
    <text evidence="1">Belongs to the universal ribosomal protein uS8 family.</text>
</comment>
<sequence>MIPYQNIYILNHIKINLAKKNFKFSIRFTKRLLELVRLLANFGIISHFKLKKEKLFYKIIIYLNYNVTLNFYKTIKLISKPSHSFYITTQMLNLLKQRTGASMYIMFIDNKYYTHVQALKLHKGGKLVYFIC</sequence>
<dbReference type="InterPro" id="IPR035987">
    <property type="entry name" value="Ribosomal_uS8_sf"/>
</dbReference>
<evidence type="ECO:0000313" key="4">
    <source>
        <dbReference type="EMBL" id="QCU82625.1"/>
    </source>
</evidence>
<dbReference type="InterPro" id="IPR000630">
    <property type="entry name" value="Ribosomal_uS8"/>
</dbReference>
<dbReference type="AlphaFoldDB" id="A0A4P9JLB8"/>
<keyword evidence="2 4" id="KW-0689">Ribosomal protein</keyword>
<evidence type="ECO:0000256" key="2">
    <source>
        <dbReference type="ARBA" id="ARBA00022980"/>
    </source>
</evidence>
<geneLocation type="mitochondrion" evidence="4"/>
<name>A0A4P9JLB8_9SPIT</name>
<dbReference type="EMBL" id="MH888186">
    <property type="protein sequence ID" value="QCU82625.1"/>
    <property type="molecule type" value="Genomic_DNA"/>
</dbReference>
<reference evidence="4" key="1">
    <citation type="journal article" date="2019" name="Mitochondrial DNA Part B Resour">
        <title>The mitochondrial genome of the ciliate Pseudourostyla cristata (Ciliophora, Urostylida).</title>
        <authorList>
            <person name="Park K.-M."/>
            <person name="Min G.-S."/>
            <person name="Kim S."/>
        </authorList>
    </citation>
    <scope>NUCLEOTIDE SEQUENCE</scope>
</reference>
<dbReference type="GO" id="GO:0003735">
    <property type="term" value="F:structural constituent of ribosome"/>
    <property type="evidence" value="ECO:0007669"/>
    <property type="project" value="InterPro"/>
</dbReference>
<dbReference type="SUPFAM" id="SSF56047">
    <property type="entry name" value="Ribosomal protein S8"/>
    <property type="match status" value="1"/>
</dbReference>
<dbReference type="Pfam" id="PF00410">
    <property type="entry name" value="Ribosomal_S8"/>
    <property type="match status" value="1"/>
</dbReference>
<protein>
    <submittedName>
        <fullName evidence="4">Ribosomal protein S8</fullName>
    </submittedName>
</protein>
<proteinExistence type="inferred from homology"/>
<organism evidence="4">
    <name type="scientific">Pseudourostyla cristata</name>
    <dbReference type="NCBI Taxonomy" id="293816"/>
    <lineage>
        <taxon>Eukaryota</taxon>
        <taxon>Sar</taxon>
        <taxon>Alveolata</taxon>
        <taxon>Ciliophora</taxon>
        <taxon>Intramacronucleata</taxon>
        <taxon>Spirotrichea</taxon>
        <taxon>Stichotrichia</taxon>
        <taxon>Urostylida</taxon>
        <taxon>Pseudourostylidae</taxon>
        <taxon>Pseudourostyla</taxon>
    </lineage>
</organism>